<evidence type="ECO:0000313" key="2">
    <source>
        <dbReference type="Proteomes" id="UP001201463"/>
    </source>
</evidence>
<dbReference type="RefSeq" id="WP_233395417.1">
    <property type="nucleotide sequence ID" value="NZ_JAJTWT010000023.1"/>
</dbReference>
<sequence length="192" mass="20847">MNVTPKRLLLILSVLVLRVGSADDGHISERAQHMAALSSQVAASISGALKQPKVLANNELLEAFAADRLLNCIAASKAADSVACNADSTVGSYVIKVLPPFEYPGGKALEYARVEIRFKEIPGISITELSRALPEWKIVTEDRCQCSLWQKGALRDSQFGMTFQSEKCDSKLDSITLNASWTPLDFPAPIVK</sequence>
<gene>
    <name evidence="1" type="ORF">LXT12_26225</name>
</gene>
<dbReference type="EMBL" id="JAJTWT010000023">
    <property type="protein sequence ID" value="MCE4540731.1"/>
    <property type="molecule type" value="Genomic_DNA"/>
</dbReference>
<accession>A0ABS8XIQ7</accession>
<comment type="caution">
    <text evidence="1">The sequence shown here is derived from an EMBL/GenBank/DDBJ whole genome shotgun (WGS) entry which is preliminary data.</text>
</comment>
<dbReference type="Proteomes" id="UP001201463">
    <property type="component" value="Unassembled WGS sequence"/>
</dbReference>
<name>A0ABS8XIQ7_9BURK</name>
<reference evidence="1 2" key="1">
    <citation type="submission" date="2021-12" db="EMBL/GenBank/DDBJ databases">
        <title>Genome seq of p7.</title>
        <authorList>
            <person name="Seo T."/>
        </authorList>
    </citation>
    <scope>NUCLEOTIDE SEQUENCE [LARGE SCALE GENOMIC DNA]</scope>
    <source>
        <strain evidence="1 2">P7</strain>
    </source>
</reference>
<organism evidence="1 2">
    <name type="scientific">Pelomonas caseinilytica</name>
    <dbReference type="NCBI Taxonomy" id="2906763"/>
    <lineage>
        <taxon>Bacteria</taxon>
        <taxon>Pseudomonadati</taxon>
        <taxon>Pseudomonadota</taxon>
        <taxon>Betaproteobacteria</taxon>
        <taxon>Burkholderiales</taxon>
        <taxon>Sphaerotilaceae</taxon>
        <taxon>Roseateles</taxon>
    </lineage>
</organism>
<evidence type="ECO:0000313" key="1">
    <source>
        <dbReference type="EMBL" id="MCE4540731.1"/>
    </source>
</evidence>
<keyword evidence="2" id="KW-1185">Reference proteome</keyword>
<protein>
    <submittedName>
        <fullName evidence="1">Uncharacterized protein</fullName>
    </submittedName>
</protein>
<proteinExistence type="predicted"/>